<name>A0AAU7ZJE8_9BACT</name>
<reference evidence="1" key="2">
    <citation type="journal article" date="2024" name="Environ. Microbiol.">
        <title>Genome analysis and description of Tunturibacter gen. nov. expands the diversity of Terriglobia in tundra soils.</title>
        <authorList>
            <person name="Messyasz A."/>
            <person name="Mannisto M.K."/>
            <person name="Kerkhof L.J."/>
            <person name="Haggblom M.M."/>
        </authorList>
    </citation>
    <scope>NUCLEOTIDE SEQUENCE</scope>
    <source>
        <strain evidence="1">X5P6</strain>
    </source>
</reference>
<gene>
    <name evidence="1" type="ORF">RBB77_12765</name>
</gene>
<dbReference type="AlphaFoldDB" id="A0AAU7ZJE8"/>
<evidence type="ECO:0000313" key="1">
    <source>
        <dbReference type="EMBL" id="XCB31332.1"/>
    </source>
</evidence>
<dbReference type="KEGG" id="tpsc:RBB77_12765"/>
<organism evidence="1">
    <name type="scientific">Tunturiibacter psychrotolerans</name>
    <dbReference type="NCBI Taxonomy" id="3069686"/>
    <lineage>
        <taxon>Bacteria</taxon>
        <taxon>Pseudomonadati</taxon>
        <taxon>Acidobacteriota</taxon>
        <taxon>Terriglobia</taxon>
        <taxon>Terriglobales</taxon>
        <taxon>Acidobacteriaceae</taxon>
        <taxon>Tunturiibacter</taxon>
    </lineage>
</organism>
<dbReference type="RefSeq" id="WP_353062175.1">
    <property type="nucleotide sequence ID" value="NZ_CP132942.1"/>
</dbReference>
<sequence length="84" mass="9005">MGILLLYGAGAPGERKGEVFGHGVQELRFDAAAVEINVRRAGAADESELLFEGLTCTMISALPNIFRSRSGVNSPAQQRKKSSR</sequence>
<dbReference type="EMBL" id="CP132942">
    <property type="protein sequence ID" value="XCB31332.1"/>
    <property type="molecule type" value="Genomic_DNA"/>
</dbReference>
<reference evidence="1" key="1">
    <citation type="submission" date="2023-08" db="EMBL/GenBank/DDBJ databases">
        <authorList>
            <person name="Messyasz A."/>
            <person name="Mannisto M.K."/>
            <person name="Kerkhof L.J."/>
            <person name="Haggblom M."/>
        </authorList>
    </citation>
    <scope>NUCLEOTIDE SEQUENCE</scope>
    <source>
        <strain evidence="1">X5P6</strain>
    </source>
</reference>
<proteinExistence type="predicted"/>
<protein>
    <submittedName>
        <fullName evidence="1">Uncharacterized protein</fullName>
    </submittedName>
</protein>
<accession>A0AAU7ZJE8</accession>